<feature type="chain" id="PRO_5038402433" evidence="1">
    <location>
        <begin position="28"/>
        <end position="714"/>
    </location>
</feature>
<evidence type="ECO:0000313" key="3">
    <source>
        <dbReference type="Proteomes" id="UP000886860"/>
    </source>
</evidence>
<dbReference type="EMBL" id="DVKS01000034">
    <property type="protein sequence ID" value="HIT40830.1"/>
    <property type="molecule type" value="Genomic_DNA"/>
</dbReference>
<comment type="caution">
    <text evidence="2">The sequence shown here is derived from an EMBL/GenBank/DDBJ whole genome shotgun (WGS) entry which is preliminary data.</text>
</comment>
<gene>
    <name evidence="2" type="ORF">IAB60_01830</name>
</gene>
<evidence type="ECO:0000313" key="2">
    <source>
        <dbReference type="EMBL" id="HIT40830.1"/>
    </source>
</evidence>
<keyword evidence="1" id="KW-0732">Signal</keyword>
<accession>A0A9D1GH08</accession>
<organism evidence="2 3">
    <name type="scientific">Candidatus Caccovicinus merdipullorum</name>
    <dbReference type="NCBI Taxonomy" id="2840724"/>
    <lineage>
        <taxon>Bacteria</taxon>
        <taxon>Bacillati</taxon>
        <taxon>Bacillota</taxon>
        <taxon>Clostridia</taxon>
        <taxon>Eubacteriales</taxon>
        <taxon>Candidatus Caccovicinus</taxon>
    </lineage>
</organism>
<dbReference type="Proteomes" id="UP000886860">
    <property type="component" value="Unassembled WGS sequence"/>
</dbReference>
<feature type="signal peptide" evidence="1">
    <location>
        <begin position="1"/>
        <end position="27"/>
    </location>
</feature>
<name>A0A9D1GH08_9FIRM</name>
<reference evidence="2" key="1">
    <citation type="submission" date="2020-10" db="EMBL/GenBank/DDBJ databases">
        <authorList>
            <person name="Gilroy R."/>
        </authorList>
    </citation>
    <scope>NUCLEOTIDE SEQUENCE</scope>
    <source>
        <strain evidence="2">CHK123-3438</strain>
    </source>
</reference>
<evidence type="ECO:0000256" key="1">
    <source>
        <dbReference type="SAM" id="SignalP"/>
    </source>
</evidence>
<dbReference type="AlphaFoldDB" id="A0A9D1GH08"/>
<protein>
    <submittedName>
        <fullName evidence="2">Uncharacterized protein</fullName>
    </submittedName>
</protein>
<sequence length="714" mass="78401">MKPGRIKRIYEKTAAMLAAILVFQTGAAPVWGAEPQVTVDETVYGNLDAYGGLTEISVVKALTPNGVLSFTDRGEYTGLVNMSNHTEPEEGEGQVTWDLTDAGSRFYYQGMLDASSAQLPWTFDVSYKLNGRPAKAEDLAGADGLVEIHVKAEPNENADPYYQNNMILAVMIPADMENCYSVDAPGSQTQSVGGQTCAVFTALPGETGDFTARIGSECYESTGVLILMIPGTMDALNHIKDIKEMKDTWRDAGTQMYDSMDAMLGAVESMRDGVNTLQSSLLAMERARETVSGNRSAIEQQNDASIEALSAVAKQSSAMVPYFQTARDSARDIQQNLTDLVGTLGRMQTPLQDLDEDLDHVQRGLSRTEDVLPGLESSLMDVITLDTQLQAQEAAILMTLVGFSETSMEGDIDRDAEEYADDQAMAYADAVLEAMGIGPEEESYESQHDAIYQQAFASFKSGYRENAMEQLNQAAGQLENPTDSLMGKADALETLASHSNALRRSAETLLRGLDHSTDEIRDLMAYSDTLIDDVKNMKNTMDLYYPSVQAALTDSEELVNRTTNLLNQTVASMTIIQNTLKASGDDLDQGTREMIAGSLDILEKGLDVLDATGEIRQSSGVMKTTLDHELDKFEEENRFLEMDPEAKKVSFTSAENPEPESLQIILRTDEISMDDLSAEIPDAETAEESTSPFQRMWNVLVRMWNAIVEIFRDR</sequence>
<reference evidence="2" key="2">
    <citation type="journal article" date="2021" name="PeerJ">
        <title>Extensive microbial diversity within the chicken gut microbiome revealed by metagenomics and culture.</title>
        <authorList>
            <person name="Gilroy R."/>
            <person name="Ravi A."/>
            <person name="Getino M."/>
            <person name="Pursley I."/>
            <person name="Horton D.L."/>
            <person name="Alikhan N.F."/>
            <person name="Baker D."/>
            <person name="Gharbi K."/>
            <person name="Hall N."/>
            <person name="Watson M."/>
            <person name="Adriaenssens E.M."/>
            <person name="Foster-Nyarko E."/>
            <person name="Jarju S."/>
            <person name="Secka A."/>
            <person name="Antonio M."/>
            <person name="Oren A."/>
            <person name="Chaudhuri R.R."/>
            <person name="La Ragione R."/>
            <person name="Hildebrand F."/>
            <person name="Pallen M.J."/>
        </authorList>
    </citation>
    <scope>NUCLEOTIDE SEQUENCE</scope>
    <source>
        <strain evidence="2">CHK123-3438</strain>
    </source>
</reference>
<proteinExistence type="predicted"/>